<reference evidence="2 4" key="2">
    <citation type="submission" date="2020-02" db="EMBL/GenBank/DDBJ databases">
        <title>The WGS of Modestobacter muralis DSM 100205.</title>
        <authorList>
            <person name="Jiang Z."/>
        </authorList>
    </citation>
    <scope>NUCLEOTIDE SEQUENCE [LARGE SCALE GENOMIC DNA]</scope>
    <source>
        <strain evidence="2 4">DSM 100205</strain>
    </source>
</reference>
<accession>A0A6P0F0F7</accession>
<reference evidence="1 3" key="1">
    <citation type="submission" date="2020-01" db="EMBL/GenBank/DDBJ databases">
        <title>the WGS Modestobacter muralis CPCC 204518.</title>
        <authorList>
            <person name="Jiang Z."/>
        </authorList>
    </citation>
    <scope>NUCLEOTIDE SEQUENCE [LARGE SCALE GENOMIC DNA]</scope>
    <source>
        <strain evidence="1 3">DSM 100205</strain>
    </source>
</reference>
<keyword evidence="3" id="KW-1185">Reference proteome</keyword>
<comment type="caution">
    <text evidence="1">The sequence shown here is derived from an EMBL/GenBank/DDBJ whole genome shotgun (WGS) entry which is preliminary data.</text>
</comment>
<name>A0A6P0F0F7_9ACTN</name>
<gene>
    <name evidence="2" type="ORF">G3R41_21705</name>
    <name evidence="1" type="ORF">GCU67_20890</name>
</gene>
<dbReference type="EMBL" id="JAAGWB010000073">
    <property type="protein sequence ID" value="NEN53522.1"/>
    <property type="molecule type" value="Genomic_DNA"/>
</dbReference>
<evidence type="ECO:0000313" key="3">
    <source>
        <dbReference type="Proteomes" id="UP000468828"/>
    </source>
</evidence>
<dbReference type="Proteomes" id="UP000471152">
    <property type="component" value="Unassembled WGS sequence"/>
</dbReference>
<sequence>MTGSGTADLRVTAAQVELAKLAIELRQSLGKPVGDRLRLIASATPASREERHSSRLEDFPVDSWIDAPELGGVGVVMRHVDDRLRVLFMSAGYRDVDPDSGVSPTTPPDIATINGYLREKNFDSTDFYRNSFHTDAGAKFLHAFVSHRYDDSRDSGETGVGYGDVHSVNTDHWRTGLTEFCSRSPWVAVNSTDGHITGVYIVAADAIDHGAEAGLDDPADRSARK</sequence>
<evidence type="ECO:0000313" key="1">
    <source>
        <dbReference type="EMBL" id="NEK96603.1"/>
    </source>
</evidence>
<dbReference type="RefSeq" id="WP_163613402.1">
    <property type="nucleotide sequence ID" value="NZ_JAAGWB010000073.1"/>
</dbReference>
<proteinExistence type="predicted"/>
<protein>
    <submittedName>
        <fullName evidence="1">Uncharacterized protein</fullName>
    </submittedName>
</protein>
<dbReference type="Proteomes" id="UP000468828">
    <property type="component" value="Unassembled WGS sequence"/>
</dbReference>
<dbReference type="AlphaFoldDB" id="A0A6P0F0F7"/>
<dbReference type="EMBL" id="JAAGWH010000069">
    <property type="protein sequence ID" value="NEK96603.1"/>
    <property type="molecule type" value="Genomic_DNA"/>
</dbReference>
<evidence type="ECO:0000313" key="2">
    <source>
        <dbReference type="EMBL" id="NEN53522.1"/>
    </source>
</evidence>
<organism evidence="1 3">
    <name type="scientific">Modestobacter muralis</name>
    <dbReference type="NCBI Taxonomy" id="1608614"/>
    <lineage>
        <taxon>Bacteria</taxon>
        <taxon>Bacillati</taxon>
        <taxon>Actinomycetota</taxon>
        <taxon>Actinomycetes</taxon>
        <taxon>Geodermatophilales</taxon>
        <taxon>Geodermatophilaceae</taxon>
        <taxon>Modestobacter</taxon>
    </lineage>
</organism>
<evidence type="ECO:0000313" key="4">
    <source>
        <dbReference type="Proteomes" id="UP000471152"/>
    </source>
</evidence>